<reference evidence="9 10" key="1">
    <citation type="submission" date="2019-06" db="EMBL/GenBank/DDBJ databases">
        <authorList>
            <person name="Palmer J.M."/>
        </authorList>
    </citation>
    <scope>NUCLEOTIDE SEQUENCE [LARGE SCALE GENOMIC DNA]</scope>
    <source>
        <strain evidence="9 10">TWF788</strain>
    </source>
</reference>
<proteinExistence type="inferred from homology"/>
<dbReference type="PROSITE" id="PS00137">
    <property type="entry name" value="SUBTILASE_HIS"/>
    <property type="match status" value="1"/>
</dbReference>
<keyword evidence="4 5" id="KW-0720">Serine protease</keyword>
<protein>
    <submittedName>
        <fullName evidence="9">Secreted subtilisin-like serine protease sub5</fullName>
    </submittedName>
</protein>
<dbReference type="SUPFAM" id="SSF52743">
    <property type="entry name" value="Subtilisin-like"/>
    <property type="match status" value="1"/>
</dbReference>
<comment type="caution">
    <text evidence="9">The sequence shown here is derived from an EMBL/GenBank/DDBJ whole genome shotgun (WGS) entry which is preliminary data.</text>
</comment>
<dbReference type="PROSITE" id="PS00138">
    <property type="entry name" value="SUBTILASE_SER"/>
    <property type="match status" value="1"/>
</dbReference>
<sequence length="583" mass="65335">MGTLRAALTRASTLVVLGAYSFICGVISDELANRPLPDIQAKIGTVEHAQEHWIVYINPESIIKDKKVPWYKEYYKAVEKYLLPPSQKNFHIYVDSWARSGYINFIIFKCDPEFDFWETALKDIYEVYKTEIYQPLVATLQRRDMLTALSMDQLSIYTSITEEFPNPAYLTPWLTDPTSGSSAMPASQDRTSKRSSLLIGRSKTKQPSLNETRSNSQQHSALTLGIGNGNIVRRANKAKLKRARLDSVELSHERSPELQIIAQPPSMVKAPGELPRFGDFSFYSTQGKGQIIYVVDTGLDINHPELKNANIQDWIFPDFFPGDEKKDQRLYHGTGIAGQLVGKTIGIVPQVEIVVVDIFDGRNLSTRAIFIQIFVAIRHHITTKNYGKNCIINMCTSWDNTDIYAQRFFEAFLHWAKSNKVIVVVPSGNFPPNVPINSYPASLFHDDAKKEMFWKQLVVVGGVDMTGQQENIFQTAPYVKVSAPATRVWVAGLLEEPGFGPGQPSYPSTIEGLRLEGGTSVAAPLVSGMIAMWLGAEIFTTNNVVEEMYKLAYNRTENGPNILYNGISPAQWPSQDSDDSDDI</sequence>
<evidence type="ECO:0000313" key="9">
    <source>
        <dbReference type="EMBL" id="KAF3178625.1"/>
    </source>
</evidence>
<keyword evidence="2 5" id="KW-0645">Protease</keyword>
<dbReference type="EMBL" id="JAABOE010000040">
    <property type="protein sequence ID" value="KAF3178625.1"/>
    <property type="molecule type" value="Genomic_DNA"/>
</dbReference>
<dbReference type="Proteomes" id="UP000479691">
    <property type="component" value="Unassembled WGS sequence"/>
</dbReference>
<evidence type="ECO:0000256" key="3">
    <source>
        <dbReference type="ARBA" id="ARBA00022801"/>
    </source>
</evidence>
<dbReference type="PROSITE" id="PS00136">
    <property type="entry name" value="SUBTILASE_ASP"/>
    <property type="match status" value="1"/>
</dbReference>
<feature type="active site" description="Charge relay system" evidence="5">
    <location>
        <position position="332"/>
    </location>
</feature>
<evidence type="ECO:0000256" key="7">
    <source>
        <dbReference type="SAM" id="MobiDB-lite"/>
    </source>
</evidence>
<dbReference type="CDD" id="cd00306">
    <property type="entry name" value="Peptidases_S8_S53"/>
    <property type="match status" value="1"/>
</dbReference>
<dbReference type="InterPro" id="IPR050131">
    <property type="entry name" value="Peptidase_S8_subtilisin-like"/>
</dbReference>
<evidence type="ECO:0000256" key="2">
    <source>
        <dbReference type="ARBA" id="ARBA00022670"/>
    </source>
</evidence>
<feature type="active site" description="Charge relay system" evidence="5">
    <location>
        <position position="520"/>
    </location>
</feature>
<accession>A0A7C8TTX6</accession>
<feature type="region of interest" description="Disordered" evidence="7">
    <location>
        <begin position="180"/>
        <end position="219"/>
    </location>
</feature>
<evidence type="ECO:0000256" key="1">
    <source>
        <dbReference type="ARBA" id="ARBA00011073"/>
    </source>
</evidence>
<comment type="similarity">
    <text evidence="1 5 6">Belongs to the peptidase S8 family.</text>
</comment>
<dbReference type="InterPro" id="IPR036852">
    <property type="entry name" value="Peptidase_S8/S53_dom_sf"/>
</dbReference>
<dbReference type="PROSITE" id="PS51892">
    <property type="entry name" value="SUBTILASE"/>
    <property type="match status" value="1"/>
</dbReference>
<gene>
    <name evidence="9" type="primary">SUB5_2</name>
    <name evidence="9" type="ORF">TWF788_007354</name>
</gene>
<dbReference type="GO" id="GO:0006508">
    <property type="term" value="P:proteolysis"/>
    <property type="evidence" value="ECO:0007669"/>
    <property type="project" value="UniProtKB-KW"/>
</dbReference>
<dbReference type="Pfam" id="PF00082">
    <property type="entry name" value="Peptidase_S8"/>
    <property type="match status" value="1"/>
</dbReference>
<dbReference type="InterPro" id="IPR000209">
    <property type="entry name" value="Peptidase_S8/S53_dom"/>
</dbReference>
<evidence type="ECO:0000313" key="10">
    <source>
        <dbReference type="Proteomes" id="UP000479691"/>
    </source>
</evidence>
<name>A0A7C8TTX6_ORBOL</name>
<dbReference type="InterPro" id="IPR022398">
    <property type="entry name" value="Peptidase_S8_His-AS"/>
</dbReference>
<dbReference type="InterPro" id="IPR023827">
    <property type="entry name" value="Peptidase_S8_Asp-AS"/>
</dbReference>
<dbReference type="PANTHER" id="PTHR43806:SF11">
    <property type="entry name" value="CEREVISIN-RELATED"/>
    <property type="match status" value="1"/>
</dbReference>
<dbReference type="PRINTS" id="PR00723">
    <property type="entry name" value="SUBTILISIN"/>
</dbReference>
<feature type="domain" description="Peptidase S8/S53" evidence="8">
    <location>
        <begin position="287"/>
        <end position="543"/>
    </location>
</feature>
<evidence type="ECO:0000256" key="6">
    <source>
        <dbReference type="RuleBase" id="RU003355"/>
    </source>
</evidence>
<feature type="compositionally biased region" description="Polar residues" evidence="7">
    <location>
        <begin position="180"/>
        <end position="189"/>
    </location>
</feature>
<evidence type="ECO:0000256" key="5">
    <source>
        <dbReference type="PROSITE-ProRule" id="PRU01240"/>
    </source>
</evidence>
<dbReference type="GO" id="GO:0004252">
    <property type="term" value="F:serine-type endopeptidase activity"/>
    <property type="evidence" value="ECO:0007669"/>
    <property type="project" value="UniProtKB-UniRule"/>
</dbReference>
<organism evidence="9 10">
    <name type="scientific">Orbilia oligospora</name>
    <name type="common">Nematode-trapping fungus</name>
    <name type="synonym">Arthrobotrys oligospora</name>
    <dbReference type="NCBI Taxonomy" id="2813651"/>
    <lineage>
        <taxon>Eukaryota</taxon>
        <taxon>Fungi</taxon>
        <taxon>Dikarya</taxon>
        <taxon>Ascomycota</taxon>
        <taxon>Pezizomycotina</taxon>
        <taxon>Orbiliomycetes</taxon>
        <taxon>Orbiliales</taxon>
        <taxon>Orbiliaceae</taxon>
        <taxon>Orbilia</taxon>
    </lineage>
</organism>
<dbReference type="PANTHER" id="PTHR43806">
    <property type="entry name" value="PEPTIDASE S8"/>
    <property type="match status" value="1"/>
</dbReference>
<evidence type="ECO:0000256" key="4">
    <source>
        <dbReference type="ARBA" id="ARBA00022825"/>
    </source>
</evidence>
<dbReference type="InterPro" id="IPR015500">
    <property type="entry name" value="Peptidase_S8_subtilisin-rel"/>
</dbReference>
<dbReference type="InterPro" id="IPR023828">
    <property type="entry name" value="Peptidase_S8_Ser-AS"/>
</dbReference>
<evidence type="ECO:0000259" key="8">
    <source>
        <dbReference type="Pfam" id="PF00082"/>
    </source>
</evidence>
<dbReference type="Gene3D" id="3.40.50.200">
    <property type="entry name" value="Peptidase S8/S53 domain"/>
    <property type="match status" value="1"/>
</dbReference>
<keyword evidence="3 5" id="KW-0378">Hydrolase</keyword>
<dbReference type="AlphaFoldDB" id="A0A7C8TTX6"/>
<feature type="active site" description="Charge relay system" evidence="5">
    <location>
        <position position="296"/>
    </location>
</feature>
<feature type="compositionally biased region" description="Polar residues" evidence="7">
    <location>
        <begin position="205"/>
        <end position="219"/>
    </location>
</feature>